<accession>A0ABQ5K992</accession>
<comment type="caution">
    <text evidence="3">The sequence shown here is derived from an EMBL/GenBank/DDBJ whole genome shotgun (WGS) entry which is preliminary data.</text>
</comment>
<keyword evidence="4" id="KW-1185">Reference proteome</keyword>
<dbReference type="Proteomes" id="UP001057375">
    <property type="component" value="Unassembled WGS sequence"/>
</dbReference>
<feature type="non-terminal residue" evidence="3">
    <location>
        <position position="239"/>
    </location>
</feature>
<feature type="transmembrane region" description="Helical" evidence="2">
    <location>
        <begin position="126"/>
        <end position="144"/>
    </location>
</feature>
<dbReference type="EMBL" id="BQXS01000047">
    <property type="protein sequence ID" value="GKT27755.1"/>
    <property type="molecule type" value="Genomic_DNA"/>
</dbReference>
<keyword evidence="2" id="KW-0812">Transmembrane</keyword>
<proteinExistence type="predicted"/>
<evidence type="ECO:0000256" key="1">
    <source>
        <dbReference type="SAM" id="MobiDB-lite"/>
    </source>
</evidence>
<name>A0ABQ5K992_9EUKA</name>
<evidence type="ECO:0000256" key="2">
    <source>
        <dbReference type="SAM" id="Phobius"/>
    </source>
</evidence>
<keyword evidence="2" id="KW-1133">Transmembrane helix</keyword>
<organism evidence="3 4">
    <name type="scientific">Aduncisulcus paluster</name>
    <dbReference type="NCBI Taxonomy" id="2918883"/>
    <lineage>
        <taxon>Eukaryota</taxon>
        <taxon>Metamonada</taxon>
        <taxon>Carpediemonas-like organisms</taxon>
        <taxon>Aduncisulcus</taxon>
    </lineage>
</organism>
<feature type="region of interest" description="Disordered" evidence="1">
    <location>
        <begin position="200"/>
        <end position="239"/>
    </location>
</feature>
<feature type="transmembrane region" description="Helical" evidence="2">
    <location>
        <begin position="43"/>
        <end position="66"/>
    </location>
</feature>
<keyword evidence="2" id="KW-0472">Membrane</keyword>
<protein>
    <submittedName>
        <fullName evidence="3">Uncharacterized protein</fullName>
    </submittedName>
</protein>
<feature type="transmembrane region" description="Helical" evidence="2">
    <location>
        <begin position="150"/>
        <end position="175"/>
    </location>
</feature>
<gene>
    <name evidence="3" type="ORF">ADUPG1_000158</name>
</gene>
<evidence type="ECO:0000313" key="4">
    <source>
        <dbReference type="Proteomes" id="UP001057375"/>
    </source>
</evidence>
<evidence type="ECO:0000313" key="3">
    <source>
        <dbReference type="EMBL" id="GKT27755.1"/>
    </source>
</evidence>
<reference evidence="3" key="1">
    <citation type="submission" date="2022-03" db="EMBL/GenBank/DDBJ databases">
        <title>Draft genome sequence of Aduncisulcus paluster, a free-living microaerophilic Fornicata.</title>
        <authorList>
            <person name="Yuyama I."/>
            <person name="Kume K."/>
            <person name="Tamura T."/>
            <person name="Inagaki Y."/>
            <person name="Hashimoto T."/>
        </authorList>
    </citation>
    <scope>NUCLEOTIDE SEQUENCE</scope>
    <source>
        <strain evidence="3">NY0171</strain>
    </source>
</reference>
<feature type="transmembrane region" description="Helical" evidence="2">
    <location>
        <begin position="6"/>
        <end position="22"/>
    </location>
</feature>
<feature type="transmembrane region" description="Helical" evidence="2">
    <location>
        <begin position="86"/>
        <end position="114"/>
    </location>
</feature>
<sequence>MQVIILSITGGFLILYIFFACIHEHIQLSKNSHKITKLSLPRLIFSLLLFILFILFAWIIILAILSTIFRTPFFIDSLFTFGDRSIYWGTFSLYNVLPSISLCGAFILGAFVLVHFIEKSTLAIDYVISTIVLYAIFASLYNTADPNLPLYISIGGGGLICLILAVVFSHILEILPVKSKLSSKNLENRRREMKSVLEQTSKELSYRRMTASDGIPPLDAPDGYEEEGDSMQDMRESAR</sequence>